<dbReference type="PANTHER" id="PTHR32060">
    <property type="entry name" value="TAIL-SPECIFIC PROTEASE"/>
    <property type="match status" value="1"/>
</dbReference>
<name>A0A9X3BXB4_9FLAO</name>
<dbReference type="Proteomes" id="UP001151079">
    <property type="component" value="Unassembled WGS sequence"/>
</dbReference>
<evidence type="ECO:0000313" key="4">
    <source>
        <dbReference type="Proteomes" id="UP001151079"/>
    </source>
</evidence>
<evidence type="ECO:0000259" key="2">
    <source>
        <dbReference type="SMART" id="SM00245"/>
    </source>
</evidence>
<keyword evidence="1" id="KW-0732">Signal</keyword>
<dbReference type="AlphaFoldDB" id="A0A9X3BXB4"/>
<feature type="domain" description="Tail specific protease" evidence="2">
    <location>
        <begin position="213"/>
        <end position="448"/>
    </location>
</feature>
<keyword evidence="4" id="KW-1185">Reference proteome</keyword>
<dbReference type="InterPro" id="IPR005151">
    <property type="entry name" value="Tail-specific_protease"/>
</dbReference>
<reference evidence="3" key="1">
    <citation type="submission" date="2022-10" db="EMBL/GenBank/DDBJ databases">
        <title>Two novel species of Flavobacterium.</title>
        <authorList>
            <person name="Liu Q."/>
            <person name="Xin Y.-H."/>
        </authorList>
    </citation>
    <scope>NUCLEOTIDE SEQUENCE</scope>
    <source>
        <strain evidence="3">LS1R49</strain>
    </source>
</reference>
<evidence type="ECO:0000256" key="1">
    <source>
        <dbReference type="SAM" id="SignalP"/>
    </source>
</evidence>
<dbReference type="GO" id="GO:0008236">
    <property type="term" value="F:serine-type peptidase activity"/>
    <property type="evidence" value="ECO:0007669"/>
    <property type="project" value="InterPro"/>
</dbReference>
<dbReference type="GO" id="GO:0004175">
    <property type="term" value="F:endopeptidase activity"/>
    <property type="evidence" value="ECO:0007669"/>
    <property type="project" value="TreeGrafter"/>
</dbReference>
<evidence type="ECO:0000313" key="3">
    <source>
        <dbReference type="EMBL" id="MCV9926216.1"/>
    </source>
</evidence>
<dbReference type="PANTHER" id="PTHR32060:SF22">
    <property type="entry name" value="CARBOXYL-TERMINAL-PROCESSING PEPTIDASE 3, CHLOROPLASTIC"/>
    <property type="match status" value="1"/>
</dbReference>
<gene>
    <name evidence="3" type="ORF">OIU83_01015</name>
</gene>
<dbReference type="Pfam" id="PF03572">
    <property type="entry name" value="Peptidase_S41"/>
    <property type="match status" value="1"/>
</dbReference>
<sequence>MNWLNKTLLLLLLFSITICSAQSIKNSANDTPKVIEFALLKQDFIIFRNQLQKPYPSLYRFNSKKNVDKLFDNYFSSIDKNTTQIEFLAEIKLLLSYLQDGHFYGGAEEDLKQYFDEKAKVFPLKIRFIKDNAYVVCSKKESLLPETQILSINNVPIKEIKEKIFQYIVSDGKIETKKYWILNNNFWFYYRLVYGEQPTFKIEYKSENKKIKTINLDAELHKNTECETPKSDPEKYLQLDYKKEGIALLTIKTFNGEIFDQTKENYIQFLEQSFKEIKNKKIDKLIIDVRGNGGGRDTYGSLLYSYLTNAPFEYYTSLESASQKLTKDNLNSYIPPENSSEDNFRGRNNLITQKPSENNYAGKVYILIDGMSFSTTAEFCAIAKSNDRATFIGEETGGGYFGNTSGNAVELVLPNTKIYISIPTTQYVLAVKKDRYSNRGIFPDYEATPTINDYIQKKDVPLDLAIKLADESNKK</sequence>
<dbReference type="InterPro" id="IPR029045">
    <property type="entry name" value="ClpP/crotonase-like_dom_sf"/>
</dbReference>
<feature type="signal peptide" evidence="1">
    <location>
        <begin position="1"/>
        <end position="21"/>
    </location>
</feature>
<accession>A0A9X3BXB4</accession>
<protein>
    <submittedName>
        <fullName evidence="3">S41 family peptidase</fullName>
    </submittedName>
</protein>
<dbReference type="GO" id="GO:0006508">
    <property type="term" value="P:proteolysis"/>
    <property type="evidence" value="ECO:0007669"/>
    <property type="project" value="InterPro"/>
</dbReference>
<proteinExistence type="predicted"/>
<comment type="caution">
    <text evidence="3">The sequence shown here is derived from an EMBL/GenBank/DDBJ whole genome shotgun (WGS) entry which is preliminary data.</text>
</comment>
<dbReference type="SMART" id="SM00245">
    <property type="entry name" value="TSPc"/>
    <property type="match status" value="1"/>
</dbReference>
<dbReference type="RefSeq" id="WP_264204420.1">
    <property type="nucleotide sequence ID" value="NZ_JAOZEW010000001.1"/>
</dbReference>
<organism evidence="3 4">
    <name type="scientific">Flavobacterium shii</name>
    <dbReference type="NCBI Taxonomy" id="2987687"/>
    <lineage>
        <taxon>Bacteria</taxon>
        <taxon>Pseudomonadati</taxon>
        <taxon>Bacteroidota</taxon>
        <taxon>Flavobacteriia</taxon>
        <taxon>Flavobacteriales</taxon>
        <taxon>Flavobacteriaceae</taxon>
        <taxon>Flavobacterium</taxon>
    </lineage>
</organism>
<dbReference type="SUPFAM" id="SSF52096">
    <property type="entry name" value="ClpP/crotonase"/>
    <property type="match status" value="1"/>
</dbReference>
<dbReference type="EMBL" id="JAOZEW010000001">
    <property type="protein sequence ID" value="MCV9926216.1"/>
    <property type="molecule type" value="Genomic_DNA"/>
</dbReference>
<feature type="chain" id="PRO_5040811656" evidence="1">
    <location>
        <begin position="22"/>
        <end position="475"/>
    </location>
</feature>
<dbReference type="Gene3D" id="3.90.226.10">
    <property type="entry name" value="2-enoyl-CoA Hydratase, Chain A, domain 1"/>
    <property type="match status" value="1"/>
</dbReference>